<protein>
    <submittedName>
        <fullName evidence="2">Uncharacterized protein</fullName>
    </submittedName>
</protein>
<evidence type="ECO:0000313" key="2">
    <source>
        <dbReference type="EMBL" id="GGF21942.1"/>
    </source>
</evidence>
<feature type="region of interest" description="Disordered" evidence="1">
    <location>
        <begin position="1"/>
        <end position="29"/>
    </location>
</feature>
<reference evidence="2" key="1">
    <citation type="journal article" date="2014" name="Int. J. Syst. Evol. Microbiol.">
        <title>Complete genome sequence of Corynebacterium casei LMG S-19264T (=DSM 44701T), isolated from a smear-ripened cheese.</title>
        <authorList>
            <consortium name="US DOE Joint Genome Institute (JGI-PGF)"/>
            <person name="Walter F."/>
            <person name="Albersmeier A."/>
            <person name="Kalinowski J."/>
            <person name="Ruckert C."/>
        </authorList>
    </citation>
    <scope>NUCLEOTIDE SEQUENCE</scope>
    <source>
        <strain evidence="2">CGMCC 1.15725</strain>
    </source>
</reference>
<dbReference type="RefSeq" id="WP_189047112.1">
    <property type="nucleotide sequence ID" value="NZ_BMJQ01000007.1"/>
</dbReference>
<dbReference type="AlphaFoldDB" id="A0A8J3E5I2"/>
<proteinExistence type="predicted"/>
<evidence type="ECO:0000256" key="1">
    <source>
        <dbReference type="SAM" id="MobiDB-lite"/>
    </source>
</evidence>
<comment type="caution">
    <text evidence="2">The sequence shown here is derived from an EMBL/GenBank/DDBJ whole genome shotgun (WGS) entry which is preliminary data.</text>
</comment>
<keyword evidence="3" id="KW-1185">Reference proteome</keyword>
<evidence type="ECO:0000313" key="3">
    <source>
        <dbReference type="Proteomes" id="UP000646365"/>
    </source>
</evidence>
<organism evidence="2 3">
    <name type="scientific">Aliidongia dinghuensis</name>
    <dbReference type="NCBI Taxonomy" id="1867774"/>
    <lineage>
        <taxon>Bacteria</taxon>
        <taxon>Pseudomonadati</taxon>
        <taxon>Pseudomonadota</taxon>
        <taxon>Alphaproteobacteria</taxon>
        <taxon>Rhodospirillales</taxon>
        <taxon>Dongiaceae</taxon>
        <taxon>Aliidongia</taxon>
    </lineage>
</organism>
<accession>A0A8J3E5I2</accession>
<dbReference type="EMBL" id="BMJQ01000007">
    <property type="protein sequence ID" value="GGF21942.1"/>
    <property type="molecule type" value="Genomic_DNA"/>
</dbReference>
<sequence length="64" mass="8016">MSHHEDDDRRIEPDEDPNPYEVRISGEHGPRFRTEEEVRSWLDKNRRADKRYEIYYQRKRLEGR</sequence>
<name>A0A8J3E5I2_9PROT</name>
<gene>
    <name evidence="2" type="ORF">GCM10011611_30010</name>
</gene>
<dbReference type="Proteomes" id="UP000646365">
    <property type="component" value="Unassembled WGS sequence"/>
</dbReference>
<reference evidence="2" key="2">
    <citation type="submission" date="2020-09" db="EMBL/GenBank/DDBJ databases">
        <authorList>
            <person name="Sun Q."/>
            <person name="Zhou Y."/>
        </authorList>
    </citation>
    <scope>NUCLEOTIDE SEQUENCE</scope>
    <source>
        <strain evidence="2">CGMCC 1.15725</strain>
    </source>
</reference>
<feature type="compositionally biased region" description="Basic and acidic residues" evidence="1">
    <location>
        <begin position="1"/>
        <end position="12"/>
    </location>
</feature>